<evidence type="ECO:0000259" key="1">
    <source>
        <dbReference type="PROSITE" id="PS50943"/>
    </source>
</evidence>
<reference evidence="2 3" key="1">
    <citation type="submission" date="2021-03" db="EMBL/GenBank/DDBJ databases">
        <title>Enterococcal diversity collection.</title>
        <authorList>
            <person name="Gilmore M.S."/>
            <person name="Schwartzman J."/>
            <person name="Van Tyne D."/>
            <person name="Martin M."/>
            <person name="Earl A.M."/>
            <person name="Manson A.L."/>
            <person name="Straub T."/>
            <person name="Salamzade R."/>
            <person name="Saavedra J."/>
            <person name="Lebreton F."/>
            <person name="Prichula J."/>
            <person name="Schaufler K."/>
            <person name="Gaca A."/>
            <person name="Sgardioli B."/>
            <person name="Wagenaar J."/>
            <person name="Strong T."/>
        </authorList>
    </citation>
    <scope>NUCLEOTIDE SEQUENCE [LARGE SCALE GENOMIC DNA]</scope>
    <source>
        <strain evidence="2 3">669A</strain>
    </source>
</reference>
<feature type="domain" description="HTH cro/C1-type" evidence="1">
    <location>
        <begin position="24"/>
        <end position="64"/>
    </location>
</feature>
<dbReference type="Proteomes" id="UP000664601">
    <property type="component" value="Unassembled WGS sequence"/>
</dbReference>
<dbReference type="PROSITE" id="PS50943">
    <property type="entry name" value="HTH_CROC1"/>
    <property type="match status" value="1"/>
</dbReference>
<gene>
    <name evidence="2" type="ORF">JZO70_16285</name>
</gene>
<accession>A0ABS3LDN6</accession>
<organism evidence="2 3">
    <name type="scientific">Candidatus Enterococcus moelleringii</name>
    <dbReference type="NCBI Taxonomy" id="2815325"/>
    <lineage>
        <taxon>Bacteria</taxon>
        <taxon>Bacillati</taxon>
        <taxon>Bacillota</taxon>
        <taxon>Bacilli</taxon>
        <taxon>Lactobacillales</taxon>
        <taxon>Enterococcaceae</taxon>
        <taxon>Enterococcus</taxon>
    </lineage>
</organism>
<name>A0ABS3LDN6_9ENTE</name>
<sequence>MKIVLNKEALKNLMVQSKEDVYSLAKRMEVAPSTIYRILSGERGVGSQMIAKLLWAYNLSEKDFDKLFIVSK</sequence>
<comment type="caution">
    <text evidence="2">The sequence shown here is derived from an EMBL/GenBank/DDBJ whole genome shotgun (WGS) entry which is preliminary data.</text>
</comment>
<dbReference type="Gene3D" id="1.10.260.40">
    <property type="entry name" value="lambda repressor-like DNA-binding domains"/>
    <property type="match status" value="1"/>
</dbReference>
<dbReference type="EMBL" id="JAFREM010000027">
    <property type="protein sequence ID" value="MBO1307734.1"/>
    <property type="molecule type" value="Genomic_DNA"/>
</dbReference>
<dbReference type="InterPro" id="IPR010982">
    <property type="entry name" value="Lambda_DNA-bd_dom_sf"/>
</dbReference>
<dbReference type="RefSeq" id="WP_207674732.1">
    <property type="nucleotide sequence ID" value="NZ_JAFREM010000027.1"/>
</dbReference>
<dbReference type="InterPro" id="IPR001387">
    <property type="entry name" value="Cro/C1-type_HTH"/>
</dbReference>
<keyword evidence="3" id="KW-1185">Reference proteome</keyword>
<evidence type="ECO:0000313" key="3">
    <source>
        <dbReference type="Proteomes" id="UP000664601"/>
    </source>
</evidence>
<protein>
    <submittedName>
        <fullName evidence="2">Helix-turn-helix domain-containing protein</fullName>
    </submittedName>
</protein>
<dbReference type="CDD" id="cd00093">
    <property type="entry name" value="HTH_XRE"/>
    <property type="match status" value="1"/>
</dbReference>
<evidence type="ECO:0000313" key="2">
    <source>
        <dbReference type="EMBL" id="MBO1307734.1"/>
    </source>
</evidence>
<dbReference type="SUPFAM" id="SSF47413">
    <property type="entry name" value="lambda repressor-like DNA-binding domains"/>
    <property type="match status" value="1"/>
</dbReference>
<proteinExistence type="predicted"/>